<organism evidence="1">
    <name type="scientific">candidate division WOR-3 bacterium</name>
    <dbReference type="NCBI Taxonomy" id="2052148"/>
    <lineage>
        <taxon>Bacteria</taxon>
        <taxon>Bacteria division WOR-3</taxon>
    </lineage>
</organism>
<dbReference type="InterPro" id="IPR018247">
    <property type="entry name" value="EF_Hand_1_Ca_BS"/>
</dbReference>
<evidence type="ECO:0000313" key="1">
    <source>
        <dbReference type="EMBL" id="HGE78082.1"/>
    </source>
</evidence>
<reference evidence="1" key="1">
    <citation type="journal article" date="2020" name="mSystems">
        <title>Genome- and Community-Level Interaction Insights into Carbon Utilization and Element Cycling Functions of Hydrothermarchaeota in Hydrothermal Sediment.</title>
        <authorList>
            <person name="Zhou Z."/>
            <person name="Liu Y."/>
            <person name="Xu W."/>
            <person name="Pan J."/>
            <person name="Luo Z.H."/>
            <person name="Li M."/>
        </authorList>
    </citation>
    <scope>NUCLEOTIDE SEQUENCE [LARGE SCALE GENOMIC DNA]</scope>
    <source>
        <strain evidence="1">SpSt-961</strain>
    </source>
</reference>
<proteinExistence type="predicted"/>
<protein>
    <submittedName>
        <fullName evidence="1">Lamin tail domain-containing protein</fullName>
    </submittedName>
</protein>
<accession>A0A7V3RH46</accession>
<dbReference type="Gene3D" id="2.60.40.4070">
    <property type="match status" value="1"/>
</dbReference>
<sequence>MLIFFIILQTRIIITEVMSNVKGPENPYGDRNEFVEIYNQSPDTVDLSNYFLSDFDALPDAICAWTDESILNKYPDVRINSTLIYPYSYAIILDREYTTYDSINYQPYDIPAGTLILTTDDTSIGDGLSTNDPLIIFSPVEACTTSFGTPYLNDNFPKDPGDGISWERIDLSLPDSSNNWHPCIDPKGSTPGMKNSVTDAYDLGLDPNLISFIPAQIQTGEDVSMSIGIINFGIRQTSDYKLSIYDDRNSNGILESEELLTIIMGEFVGAFDTLFLFWEYKKPSQGKHRMGFKIDFDNDRNLENNIAFKNLQVLGKVGELCLSPEIFTPDGDGYNDQLQIDYRLPEPGGLLTISIFDSRGMKLSDLCKKMPAQRERGTLFWNGETEKGRAPTGMYIIYLEYIYHNKSTKAKKTTILAR</sequence>
<dbReference type="PROSITE" id="PS00018">
    <property type="entry name" value="EF_HAND_1"/>
    <property type="match status" value="1"/>
</dbReference>
<dbReference type="Gene3D" id="2.60.40.10">
    <property type="entry name" value="Immunoglobulins"/>
    <property type="match status" value="1"/>
</dbReference>
<gene>
    <name evidence="1" type="ORF">ENX68_03660</name>
</gene>
<comment type="caution">
    <text evidence="1">The sequence shown here is derived from an EMBL/GenBank/DDBJ whole genome shotgun (WGS) entry which is preliminary data.</text>
</comment>
<dbReference type="Pfam" id="PF13585">
    <property type="entry name" value="CHU_C"/>
    <property type="match status" value="1"/>
</dbReference>
<dbReference type="AlphaFoldDB" id="A0A7V3RH46"/>
<name>A0A7V3RH46_UNCW3</name>
<dbReference type="InterPro" id="IPR013783">
    <property type="entry name" value="Ig-like_fold"/>
</dbReference>
<dbReference type="EMBL" id="DTOZ01000092">
    <property type="protein sequence ID" value="HGE78082.1"/>
    <property type="molecule type" value="Genomic_DNA"/>
</dbReference>